<evidence type="ECO:0000313" key="2">
    <source>
        <dbReference type="Proteomes" id="UP000071065"/>
    </source>
</evidence>
<dbReference type="Proteomes" id="UP000071065">
    <property type="component" value="Chromosome"/>
</dbReference>
<sequence length="114" mass="13231">MSGIYSVRIVLTYCPDHIMKKDKKKVIGETLSDARIQELLTLQPPAGENRAFHILTRAYRTLREDDFSRFMVFYTEAELDLNPCNRSGHYFVDVIARHQHSEPYLRALQAAGHH</sequence>
<dbReference type="NCBIfam" id="NF038106">
    <property type="entry name" value="gamma_NF038106"/>
    <property type="match status" value="1"/>
</dbReference>
<evidence type="ECO:0000313" key="1">
    <source>
        <dbReference type="EMBL" id="AMO57503.1"/>
    </source>
</evidence>
<name>A0A142BFH7_9GAMM</name>
<organism evidence="1 2">
    <name type="scientific">Endozoicomonas montiporae CL-33</name>
    <dbReference type="NCBI Taxonomy" id="570277"/>
    <lineage>
        <taxon>Bacteria</taxon>
        <taxon>Pseudomonadati</taxon>
        <taxon>Pseudomonadota</taxon>
        <taxon>Gammaproteobacteria</taxon>
        <taxon>Oceanospirillales</taxon>
        <taxon>Endozoicomonadaceae</taxon>
        <taxon>Endozoicomonas</taxon>
    </lineage>
</organism>
<reference evidence="1 2" key="1">
    <citation type="journal article" date="2016" name="Front. Microbiol.">
        <title>Genomic Insight into the Host-Endosymbiont Relationship of Endozoicomonas montiporae CL-33(T) with its Coral Host.</title>
        <authorList>
            <person name="Ding J.-Y."/>
            <person name="Shiu J.-H."/>
            <person name="Chen W.-M."/>
            <person name="Chiang Y.-R."/>
            <person name="Tang S.-L."/>
        </authorList>
    </citation>
    <scope>NUCLEOTIDE SEQUENCE [LARGE SCALE GENOMIC DNA]</scope>
    <source>
        <strain evidence="1 2">CL-33</strain>
    </source>
</reference>
<protein>
    <submittedName>
        <fullName evidence="1">Uncharacterized protein</fullName>
    </submittedName>
</protein>
<dbReference type="PATRIC" id="fig|570277.3.peg.3792"/>
<dbReference type="InterPro" id="IPR047742">
    <property type="entry name" value="PA4642-like"/>
</dbReference>
<dbReference type="AlphaFoldDB" id="A0A142BFH7"/>
<dbReference type="KEGG" id="emp:EZMO1_3520"/>
<dbReference type="EMBL" id="CP013251">
    <property type="protein sequence ID" value="AMO57503.1"/>
    <property type="molecule type" value="Genomic_DNA"/>
</dbReference>
<proteinExistence type="predicted"/>
<accession>A0A142BFH7</accession>
<dbReference type="STRING" id="570277.EZMO1_3520"/>
<gene>
    <name evidence="1" type="ORF">EZMO1_3520</name>
</gene>